<dbReference type="PROSITE" id="PS50005">
    <property type="entry name" value="TPR"/>
    <property type="match status" value="1"/>
</dbReference>
<dbReference type="PANTHER" id="PTHR32385">
    <property type="entry name" value="MANNOSYL PHOSPHORYLINOSITOL CERAMIDE SYNTHASE"/>
    <property type="match status" value="1"/>
</dbReference>
<dbReference type="Gene3D" id="1.25.40.10">
    <property type="entry name" value="Tetratricopeptide repeat domain"/>
    <property type="match status" value="3"/>
</dbReference>
<accession>A0A1G8KX46</accession>
<dbReference type="Pfam" id="PF14559">
    <property type="entry name" value="TPR_19"/>
    <property type="match status" value="2"/>
</dbReference>
<reference evidence="3 4" key="1">
    <citation type="submission" date="2016-10" db="EMBL/GenBank/DDBJ databases">
        <authorList>
            <person name="de Groot N.N."/>
        </authorList>
    </citation>
    <scope>NUCLEOTIDE SEQUENCE [LARGE SCALE GENOMIC DNA]</scope>
    <source>
        <strain evidence="3 4">DSM 26424</strain>
    </source>
</reference>
<evidence type="ECO:0000313" key="4">
    <source>
        <dbReference type="Proteomes" id="UP000199093"/>
    </source>
</evidence>
<dbReference type="Pfam" id="PF13428">
    <property type="entry name" value="TPR_14"/>
    <property type="match status" value="1"/>
</dbReference>
<feature type="repeat" description="TPR" evidence="2">
    <location>
        <begin position="284"/>
        <end position="317"/>
    </location>
</feature>
<dbReference type="RefSeq" id="WP_089845442.1">
    <property type="nucleotide sequence ID" value="NZ_FNEJ01000005.1"/>
</dbReference>
<evidence type="ECO:0000256" key="2">
    <source>
        <dbReference type="PROSITE-ProRule" id="PRU00339"/>
    </source>
</evidence>
<dbReference type="InterPro" id="IPR011990">
    <property type="entry name" value="TPR-like_helical_dom_sf"/>
</dbReference>
<gene>
    <name evidence="3" type="ORF">SAMN04487993_1005143</name>
</gene>
<keyword evidence="2" id="KW-0802">TPR repeat</keyword>
<dbReference type="InterPro" id="IPR051706">
    <property type="entry name" value="Glycosyltransferase_domain"/>
</dbReference>
<keyword evidence="4" id="KW-1185">Reference proteome</keyword>
<dbReference type="PANTHER" id="PTHR32385:SF15">
    <property type="entry name" value="INOSITOL PHOSPHOCERAMIDE MANNOSYLTRANSFERASE 1"/>
    <property type="match status" value="1"/>
</dbReference>
<sequence>MPKPDTAPDAAVQDAFDRAGRLRRRGTRAAAAQAIAKVLTMAPRHPGALCLRVDLDLAWRDYASALRSVEEGLQLCPGEEGLLVRKGEVLRRTGAPAAAVSFLRDMVRRCPLSAPLRAALAEALRETGDADGAETLLRTMPGGEAGEHLALIGRAEALLQAGATQEARALMEQAAARWPEDPRVLRLLAKVLGRMEATAEAIAVLRRLHEARPGDRRVLMDLAGKLRASGDSAGAETLLDSLPDWAPEQHRALSERVTAALAVGEVPVALALSARLVEGWPQDVAALRLRATALGRARRTEEALQLLRQAMQLAPQDGAVRLDLARALAAQGHHTEAENLLRSLAPDDPLRPRALEGLADLALDRLQAAPRRHALAQELLAALRSEAAQAVEATLLSSGRLDRRSAVRLVQRALASGADNPAGLADRLCARIPQEQRRLFRAQSASLLQGSAAAIAVLRQPRSAPRSPMEAASLASNLAQEGLFALALRYLAACRRRWPQDADLLIRQARTLSGCGRGPEALDLLARAAADQPDLAAPLEPVRGEILFQMGALDAADALFEALAGANPLGHLRSRLQLALIRNDRARIDRLAALMADQPGSGAREVMQFSLTILGTKRNETLLEEIAAGQGEQIQPDMAERLRDRAAGTLFFSAAAVLDNWCQRPEPAPPAEPAGAAIPRAIFQYWDRPPLPDALGRLTETWKSAPGFTHVLFDRTDALRFLQQHLGAPWVRAFHMANHPAEESDLIRLCWLLVRGGVYADTDDRRLAPLDRLLLPARRLLLVREPMGSLANNFIAAAPGHPALGRAALMARDALLRRENDNTWSKTGPGLLTRAVAQHLTAADSGGADLTILPQHAIAPFVQVHVPQPYKQTSAYWANVA</sequence>
<organism evidence="3 4">
    <name type="scientific">Salipiger marinus</name>
    <dbReference type="NCBI Taxonomy" id="555512"/>
    <lineage>
        <taxon>Bacteria</taxon>
        <taxon>Pseudomonadati</taxon>
        <taxon>Pseudomonadota</taxon>
        <taxon>Alphaproteobacteria</taxon>
        <taxon>Rhodobacterales</taxon>
        <taxon>Roseobacteraceae</taxon>
        <taxon>Salipiger</taxon>
    </lineage>
</organism>
<dbReference type="SUPFAM" id="SSF53448">
    <property type="entry name" value="Nucleotide-diphospho-sugar transferases"/>
    <property type="match status" value="1"/>
</dbReference>
<dbReference type="Proteomes" id="UP000199093">
    <property type="component" value="Unassembled WGS sequence"/>
</dbReference>
<dbReference type="EMBL" id="FNEJ01000005">
    <property type="protein sequence ID" value="SDI47994.1"/>
    <property type="molecule type" value="Genomic_DNA"/>
</dbReference>
<dbReference type="Pfam" id="PF04488">
    <property type="entry name" value="Gly_transf_sug"/>
    <property type="match status" value="1"/>
</dbReference>
<dbReference type="OrthoDB" id="146908at2"/>
<evidence type="ECO:0000256" key="1">
    <source>
        <dbReference type="ARBA" id="ARBA00022679"/>
    </source>
</evidence>
<evidence type="ECO:0000313" key="3">
    <source>
        <dbReference type="EMBL" id="SDI47994.1"/>
    </source>
</evidence>
<proteinExistence type="predicted"/>
<dbReference type="SMART" id="SM00028">
    <property type="entry name" value="TPR"/>
    <property type="match status" value="3"/>
</dbReference>
<dbReference type="Gene3D" id="3.90.550.20">
    <property type="match status" value="1"/>
</dbReference>
<dbReference type="GO" id="GO:0051999">
    <property type="term" value="P:mannosyl-inositol phosphorylceramide biosynthetic process"/>
    <property type="evidence" value="ECO:0007669"/>
    <property type="project" value="TreeGrafter"/>
</dbReference>
<dbReference type="InterPro" id="IPR019734">
    <property type="entry name" value="TPR_rpt"/>
</dbReference>
<dbReference type="STRING" id="555512.SAMN04487993_1005143"/>
<dbReference type="SUPFAM" id="SSF48452">
    <property type="entry name" value="TPR-like"/>
    <property type="match status" value="3"/>
</dbReference>
<dbReference type="AlphaFoldDB" id="A0A1G8KX46"/>
<name>A0A1G8KX46_9RHOB</name>
<protein>
    <submittedName>
        <fullName evidence="3">Glycosyltransferase sugar-binding region containing DXD motif-containing protein</fullName>
    </submittedName>
</protein>
<dbReference type="GO" id="GO:0000030">
    <property type="term" value="F:mannosyltransferase activity"/>
    <property type="evidence" value="ECO:0007669"/>
    <property type="project" value="TreeGrafter"/>
</dbReference>
<dbReference type="InterPro" id="IPR029044">
    <property type="entry name" value="Nucleotide-diphossugar_trans"/>
</dbReference>
<dbReference type="InterPro" id="IPR007577">
    <property type="entry name" value="GlycoTrfase_DXD_sugar-bd_CS"/>
</dbReference>
<keyword evidence="1 3" id="KW-0808">Transferase</keyword>
<dbReference type="GO" id="GO:0016020">
    <property type="term" value="C:membrane"/>
    <property type="evidence" value="ECO:0007669"/>
    <property type="project" value="GOC"/>
</dbReference>